<dbReference type="InterPro" id="IPR050596">
    <property type="entry name" value="AspAT/PAT-like"/>
</dbReference>
<sequence>MPKPLNNAVVSLTPDKLLDFQHSVANIEGLVSLTFGEPGFATPVPVKKATIQAIEEDRSHYGDSQGEPKLRSAILDYMADRYDLHYPSIDNVIVTVGVTEAMQSIFKTLLAPGQGLLIPDPAYGSYFSALSLAGGTAVPIDTGKNAYKLTPALIDETMAETTEDVHAILFNYPNNPTGVTYTKEELEELAEAFKRHDLWVISDEIYSELTYEGDHYSMGKLLPDQTVVVNGLSKSHAMTGYRLGFILGPIALIQQIQKVHGPLVFAIPTFIQDGAVAALQIPKEDLAFMKVEYQKRRDYAKKFLEDLGFELVSPKGAFYLFAKLPADLGEDGWAFATDLAHQAKVSVIPGAGFSFFDEVKKFIRISYAADMAQLQEGLKRLKTYVDEQRAAQETDEALSEDMTALAD</sequence>
<dbReference type="Pfam" id="PF00155">
    <property type="entry name" value="Aminotran_1_2"/>
    <property type="match status" value="1"/>
</dbReference>
<evidence type="ECO:0000256" key="3">
    <source>
        <dbReference type="ARBA" id="ARBA00022576"/>
    </source>
</evidence>
<gene>
    <name evidence="8" type="ORF">FTRO_0011370</name>
</gene>
<dbReference type="InterPro" id="IPR015421">
    <property type="entry name" value="PyrdxlP-dep_Trfase_major"/>
</dbReference>
<evidence type="ECO:0000256" key="4">
    <source>
        <dbReference type="ARBA" id="ARBA00022679"/>
    </source>
</evidence>
<reference evidence="8" key="1">
    <citation type="journal article" date="2015" name="BMC Genomics">
        <title>Comparative genomics of Fructobacillus spp. and Leuconostoc spp. reveals niche-specific evolution of Fructobacillus spp.</title>
        <authorList>
            <person name="Endo A."/>
            <person name="Tanizawa Y."/>
            <person name="Tanaka N."/>
            <person name="Maeno S."/>
            <person name="Kumar H."/>
            <person name="Shiwa Y."/>
            <person name="Okada S."/>
            <person name="Yoshikawa H."/>
            <person name="Dicks L."/>
            <person name="Nakagawa J."/>
            <person name="Arita M."/>
        </authorList>
    </citation>
    <scope>NUCLEOTIDE SEQUENCE [LARGE SCALE GENOMIC DNA]</scope>
    <source>
        <strain evidence="8">F214-1</strain>
    </source>
</reference>
<protein>
    <recommendedName>
        <fullName evidence="6">Aminotransferase</fullName>
        <ecNumber evidence="6">2.6.1.-</ecNumber>
    </recommendedName>
</protein>
<dbReference type="PANTHER" id="PTHR46383:SF4">
    <property type="entry name" value="AMINOTRANSFERASE"/>
    <property type="match status" value="1"/>
</dbReference>
<dbReference type="SUPFAM" id="SSF53383">
    <property type="entry name" value="PLP-dependent transferases"/>
    <property type="match status" value="1"/>
</dbReference>
<keyword evidence="3 6" id="KW-0032">Aminotransferase</keyword>
<keyword evidence="5" id="KW-0663">Pyridoxal phosphate</keyword>
<dbReference type="Gene3D" id="3.40.640.10">
    <property type="entry name" value="Type I PLP-dependent aspartate aminotransferase-like (Major domain)"/>
    <property type="match status" value="1"/>
</dbReference>
<comment type="similarity">
    <text evidence="2 6">Belongs to the class-I pyridoxal-phosphate-dependent aminotransferase family.</text>
</comment>
<dbReference type="Proteomes" id="UP000064514">
    <property type="component" value="Unassembled WGS sequence"/>
</dbReference>
<feature type="domain" description="Aminotransferase class I/classII large" evidence="7">
    <location>
        <begin position="30"/>
        <end position="381"/>
    </location>
</feature>
<evidence type="ECO:0000313" key="8">
    <source>
        <dbReference type="EMBL" id="GAP03593.1"/>
    </source>
</evidence>
<comment type="cofactor">
    <cofactor evidence="1 6">
        <name>pyridoxal 5'-phosphate</name>
        <dbReference type="ChEBI" id="CHEBI:597326"/>
    </cofactor>
</comment>
<dbReference type="RefSeq" id="WP_059393117.1">
    <property type="nucleotide sequence ID" value="NZ_DF968078.1"/>
</dbReference>
<dbReference type="PANTHER" id="PTHR46383">
    <property type="entry name" value="ASPARTATE AMINOTRANSFERASE"/>
    <property type="match status" value="1"/>
</dbReference>
<dbReference type="GO" id="GO:0006520">
    <property type="term" value="P:amino acid metabolic process"/>
    <property type="evidence" value="ECO:0007669"/>
    <property type="project" value="InterPro"/>
</dbReference>
<name>A0A3F3HCP1_9LACO</name>
<evidence type="ECO:0000259" key="7">
    <source>
        <dbReference type="Pfam" id="PF00155"/>
    </source>
</evidence>
<dbReference type="PROSITE" id="PS00105">
    <property type="entry name" value="AA_TRANSFER_CLASS_1"/>
    <property type="match status" value="1"/>
</dbReference>
<dbReference type="InterPro" id="IPR004839">
    <property type="entry name" value="Aminotransferase_I/II_large"/>
</dbReference>
<organism evidence="8">
    <name type="scientific">Fructobacillus tropaeoli</name>
    <dbReference type="NCBI Taxonomy" id="709323"/>
    <lineage>
        <taxon>Bacteria</taxon>
        <taxon>Bacillati</taxon>
        <taxon>Bacillota</taxon>
        <taxon>Bacilli</taxon>
        <taxon>Lactobacillales</taxon>
        <taxon>Lactobacillaceae</taxon>
        <taxon>Fructobacillus</taxon>
    </lineage>
</organism>
<keyword evidence="4 6" id="KW-0808">Transferase</keyword>
<evidence type="ECO:0000256" key="1">
    <source>
        <dbReference type="ARBA" id="ARBA00001933"/>
    </source>
</evidence>
<dbReference type="GO" id="GO:0030170">
    <property type="term" value="F:pyridoxal phosphate binding"/>
    <property type="evidence" value="ECO:0007669"/>
    <property type="project" value="InterPro"/>
</dbReference>
<dbReference type="InterPro" id="IPR015424">
    <property type="entry name" value="PyrdxlP-dep_Trfase"/>
</dbReference>
<dbReference type="GO" id="GO:0008483">
    <property type="term" value="F:transaminase activity"/>
    <property type="evidence" value="ECO:0007669"/>
    <property type="project" value="UniProtKB-KW"/>
</dbReference>
<proteinExistence type="inferred from homology"/>
<dbReference type="CDD" id="cd00609">
    <property type="entry name" value="AAT_like"/>
    <property type="match status" value="1"/>
</dbReference>
<evidence type="ECO:0000256" key="2">
    <source>
        <dbReference type="ARBA" id="ARBA00007441"/>
    </source>
</evidence>
<dbReference type="AlphaFoldDB" id="A0A3F3HCP1"/>
<dbReference type="InterPro" id="IPR015422">
    <property type="entry name" value="PyrdxlP-dep_Trfase_small"/>
</dbReference>
<evidence type="ECO:0000256" key="5">
    <source>
        <dbReference type="ARBA" id="ARBA00022898"/>
    </source>
</evidence>
<evidence type="ECO:0000256" key="6">
    <source>
        <dbReference type="RuleBase" id="RU000481"/>
    </source>
</evidence>
<dbReference type="Gene3D" id="3.90.1150.10">
    <property type="entry name" value="Aspartate Aminotransferase, domain 1"/>
    <property type="match status" value="1"/>
</dbReference>
<dbReference type="EMBL" id="DF968078">
    <property type="protein sequence ID" value="GAP03593.1"/>
    <property type="molecule type" value="Genomic_DNA"/>
</dbReference>
<dbReference type="InterPro" id="IPR004838">
    <property type="entry name" value="NHTrfase_class1_PyrdxlP-BS"/>
</dbReference>
<dbReference type="EC" id="2.6.1.-" evidence="6"/>
<accession>A0A3F3HCP1</accession>
<dbReference type="STRING" id="709323.GCA_001047135_00138"/>